<protein>
    <submittedName>
        <fullName evidence="3">Uncharacterized protein</fullName>
    </submittedName>
</protein>
<sequence length="161" mass="18091">MTKLTLFVHSVSAALLVAALPLAVAAQTTTQEELLRRGNLIGGRPHASEPRNAATTRRVATTANADPVLAKYLHENIDVSRVPASQLPDLYSRFIEATRAQRRQWSARDWDEASDALARLNSRYEAVRKELPLEDRLSVRSYQGEFRTLQGARRVKDRVNE</sequence>
<dbReference type="Proteomes" id="UP001501243">
    <property type="component" value="Unassembled WGS sequence"/>
</dbReference>
<organism evidence="3 4">
    <name type="scientific">Hymenobacter ginsengisoli</name>
    <dbReference type="NCBI Taxonomy" id="1051626"/>
    <lineage>
        <taxon>Bacteria</taxon>
        <taxon>Pseudomonadati</taxon>
        <taxon>Bacteroidota</taxon>
        <taxon>Cytophagia</taxon>
        <taxon>Cytophagales</taxon>
        <taxon>Hymenobacteraceae</taxon>
        <taxon>Hymenobacter</taxon>
    </lineage>
</organism>
<feature type="signal peptide" evidence="2">
    <location>
        <begin position="1"/>
        <end position="25"/>
    </location>
</feature>
<keyword evidence="2" id="KW-0732">Signal</keyword>
<keyword evidence="4" id="KW-1185">Reference proteome</keyword>
<comment type="caution">
    <text evidence="3">The sequence shown here is derived from an EMBL/GenBank/DDBJ whole genome shotgun (WGS) entry which is preliminary data.</text>
</comment>
<feature type="region of interest" description="Disordered" evidence="1">
    <location>
        <begin position="36"/>
        <end position="58"/>
    </location>
</feature>
<dbReference type="EMBL" id="BAABGQ010000008">
    <property type="protein sequence ID" value="GAA4505360.1"/>
    <property type="molecule type" value="Genomic_DNA"/>
</dbReference>
<proteinExistence type="predicted"/>
<dbReference type="RefSeq" id="WP_208131016.1">
    <property type="nucleotide sequence ID" value="NZ_BAABGQ010000008.1"/>
</dbReference>
<evidence type="ECO:0000256" key="1">
    <source>
        <dbReference type="SAM" id="MobiDB-lite"/>
    </source>
</evidence>
<reference evidence="4" key="1">
    <citation type="journal article" date="2019" name="Int. J. Syst. Evol. Microbiol.">
        <title>The Global Catalogue of Microorganisms (GCM) 10K type strain sequencing project: providing services to taxonomists for standard genome sequencing and annotation.</title>
        <authorList>
            <consortium name="The Broad Institute Genomics Platform"/>
            <consortium name="The Broad Institute Genome Sequencing Center for Infectious Disease"/>
            <person name="Wu L."/>
            <person name="Ma J."/>
        </authorList>
    </citation>
    <scope>NUCLEOTIDE SEQUENCE [LARGE SCALE GENOMIC DNA]</scope>
    <source>
        <strain evidence="4">JCM 17841</strain>
    </source>
</reference>
<evidence type="ECO:0000313" key="4">
    <source>
        <dbReference type="Proteomes" id="UP001501243"/>
    </source>
</evidence>
<accession>A0ABP8QKW5</accession>
<name>A0ABP8QKW5_9BACT</name>
<gene>
    <name evidence="3" type="ORF">GCM10023172_33100</name>
</gene>
<evidence type="ECO:0000256" key="2">
    <source>
        <dbReference type="SAM" id="SignalP"/>
    </source>
</evidence>
<feature type="chain" id="PRO_5045077810" evidence="2">
    <location>
        <begin position="26"/>
        <end position="161"/>
    </location>
</feature>
<evidence type="ECO:0000313" key="3">
    <source>
        <dbReference type="EMBL" id="GAA4505360.1"/>
    </source>
</evidence>